<dbReference type="SUPFAM" id="SSF160240">
    <property type="entry name" value="Cation efflux protein cytoplasmic domain-like"/>
    <property type="match status" value="1"/>
</dbReference>
<dbReference type="STRING" id="217511.GCA_001463845_01684"/>
<dbReference type="InterPro" id="IPR058533">
    <property type="entry name" value="Cation_efflux_TM"/>
</dbReference>
<feature type="domain" description="Cation efflux protein cytoplasmic" evidence="12">
    <location>
        <begin position="225"/>
        <end position="298"/>
    </location>
</feature>
<reference evidence="13 14" key="1">
    <citation type="journal article" date="2010" name="J. Bacteriol.">
        <title>Genome sequence of Fulvimarina pelagi HTCC2506T, a Mn(II)-oxidizing alphaproteobacterium possessing an aerobic anoxygenic photosynthetic gene cluster and Xanthorhodopsin.</title>
        <authorList>
            <person name="Kang I."/>
            <person name="Oh H.M."/>
            <person name="Lim S.I."/>
            <person name="Ferriera S."/>
            <person name="Giovannoni S.J."/>
            <person name="Cho J.C."/>
        </authorList>
    </citation>
    <scope>NUCLEOTIDE SEQUENCE [LARGE SCALE GENOMIC DNA]</scope>
    <source>
        <strain evidence="13 14">HTCC2506</strain>
    </source>
</reference>
<feature type="transmembrane region" description="Helical" evidence="10">
    <location>
        <begin position="29"/>
        <end position="49"/>
    </location>
</feature>
<keyword evidence="3" id="KW-0813">Transport</keyword>
<feature type="compositionally biased region" description="Basic and acidic residues" evidence="9">
    <location>
        <begin position="315"/>
        <end position="334"/>
    </location>
</feature>
<sequence length="334" mass="36042">MTHTEYDHAGHSHSHGFKGHSHGANERRIAIAAVLTGGFMLAEVVGGLISGSLALLADAGHMLTDFAALALGWFAFRLSRKPSDQERTYGYDRFEVLVAFVNGLTLFVIAGFITYEAIHRLMSPTEVLGGMMMVIAVAGLVVNILVFTILHGADRANLNIRGAVLHVLGDLLGSIAAILAAGVIIWTGWTPIDPILSVLVSIIILVSAYRLVRDAGHVLLEGTPQDIDVKTLKTVLVSSVDGLKDVHHIHIWSLTPERPMATLHACIDEQADGPDITRAIKAELKQRFSIEHATVEVEYGSCADEAVHHAQHGHGSRDQKDAETHEVSSDHQPA</sequence>
<comment type="caution">
    <text evidence="13">The sequence shown here is derived from an EMBL/GenBank/DDBJ whole genome shotgun (WGS) entry which is preliminary data.</text>
</comment>
<dbReference type="InterPro" id="IPR027469">
    <property type="entry name" value="Cation_efflux_TMD_sf"/>
</dbReference>
<evidence type="ECO:0000256" key="7">
    <source>
        <dbReference type="ARBA" id="ARBA00023065"/>
    </source>
</evidence>
<feature type="transmembrane region" description="Helical" evidence="10">
    <location>
        <begin position="96"/>
        <end position="115"/>
    </location>
</feature>
<protein>
    <submittedName>
        <fullName evidence="13">Cation efflux system protein</fullName>
    </submittedName>
</protein>
<evidence type="ECO:0000256" key="8">
    <source>
        <dbReference type="ARBA" id="ARBA00023136"/>
    </source>
</evidence>
<keyword evidence="8 10" id="KW-0472">Membrane</keyword>
<evidence type="ECO:0000259" key="11">
    <source>
        <dbReference type="Pfam" id="PF01545"/>
    </source>
</evidence>
<evidence type="ECO:0000256" key="4">
    <source>
        <dbReference type="ARBA" id="ARBA00022692"/>
    </source>
</evidence>
<dbReference type="Pfam" id="PF01545">
    <property type="entry name" value="Cation_efflux"/>
    <property type="match status" value="1"/>
</dbReference>
<evidence type="ECO:0000256" key="10">
    <source>
        <dbReference type="SAM" id="Phobius"/>
    </source>
</evidence>
<dbReference type="AlphaFoldDB" id="Q0G7R5"/>
<dbReference type="InterPro" id="IPR002524">
    <property type="entry name" value="Cation_efflux"/>
</dbReference>
<dbReference type="InterPro" id="IPR027470">
    <property type="entry name" value="Cation_efflux_CTD"/>
</dbReference>
<feature type="transmembrane region" description="Helical" evidence="10">
    <location>
        <begin position="162"/>
        <end position="189"/>
    </location>
</feature>
<feature type="domain" description="Cation efflux protein transmembrane" evidence="11">
    <location>
        <begin position="30"/>
        <end position="220"/>
    </location>
</feature>
<proteinExistence type="inferred from homology"/>
<gene>
    <name evidence="13" type="ORF">FP2506_05656</name>
</gene>
<evidence type="ECO:0000256" key="1">
    <source>
        <dbReference type="ARBA" id="ARBA00004141"/>
    </source>
</evidence>
<organism evidence="13 14">
    <name type="scientific">Fulvimarina pelagi HTCC2506</name>
    <dbReference type="NCBI Taxonomy" id="314231"/>
    <lineage>
        <taxon>Bacteria</taxon>
        <taxon>Pseudomonadati</taxon>
        <taxon>Pseudomonadota</taxon>
        <taxon>Alphaproteobacteria</taxon>
        <taxon>Hyphomicrobiales</taxon>
        <taxon>Aurantimonadaceae</taxon>
        <taxon>Fulvimarina</taxon>
    </lineage>
</organism>
<dbReference type="InterPro" id="IPR036837">
    <property type="entry name" value="Cation_efflux_CTD_sf"/>
</dbReference>
<evidence type="ECO:0000256" key="9">
    <source>
        <dbReference type="SAM" id="MobiDB-lite"/>
    </source>
</evidence>
<dbReference type="eggNOG" id="COG1230">
    <property type="taxonomic scope" value="Bacteria"/>
</dbReference>
<keyword evidence="6 10" id="KW-1133">Transmembrane helix</keyword>
<evidence type="ECO:0000256" key="3">
    <source>
        <dbReference type="ARBA" id="ARBA00022448"/>
    </source>
</evidence>
<keyword evidence="14" id="KW-1185">Reference proteome</keyword>
<keyword evidence="7" id="KW-0406">Ion transport</keyword>
<feature type="compositionally biased region" description="Basic and acidic residues" evidence="9">
    <location>
        <begin position="1"/>
        <end position="10"/>
    </location>
</feature>
<keyword evidence="5" id="KW-0864">Zinc transport</keyword>
<feature type="transmembrane region" description="Helical" evidence="10">
    <location>
        <begin position="55"/>
        <end position="76"/>
    </location>
</feature>
<dbReference type="Pfam" id="PF16916">
    <property type="entry name" value="ZT_dimer"/>
    <property type="match status" value="1"/>
</dbReference>
<dbReference type="PANTHER" id="PTHR11562">
    <property type="entry name" value="CATION EFFLUX PROTEIN/ ZINC TRANSPORTER"/>
    <property type="match status" value="1"/>
</dbReference>
<evidence type="ECO:0000256" key="5">
    <source>
        <dbReference type="ARBA" id="ARBA00022906"/>
    </source>
</evidence>
<feature type="region of interest" description="Disordered" evidence="9">
    <location>
        <begin position="308"/>
        <end position="334"/>
    </location>
</feature>
<feature type="transmembrane region" description="Helical" evidence="10">
    <location>
        <begin position="195"/>
        <end position="212"/>
    </location>
</feature>
<dbReference type="PANTHER" id="PTHR11562:SF17">
    <property type="entry name" value="RE54080P-RELATED"/>
    <property type="match status" value="1"/>
</dbReference>
<comment type="similarity">
    <text evidence="2">Belongs to the cation diffusion facilitator (CDF) transporter (TC 2.A.4) family. SLC30A subfamily.</text>
</comment>
<dbReference type="SUPFAM" id="SSF161111">
    <property type="entry name" value="Cation efflux protein transmembrane domain-like"/>
    <property type="match status" value="1"/>
</dbReference>
<evidence type="ECO:0000259" key="12">
    <source>
        <dbReference type="Pfam" id="PF16916"/>
    </source>
</evidence>
<dbReference type="Proteomes" id="UP000004310">
    <property type="component" value="Unassembled WGS sequence"/>
</dbReference>
<dbReference type="EMBL" id="AATP01000001">
    <property type="protein sequence ID" value="EAU42299.1"/>
    <property type="molecule type" value="Genomic_DNA"/>
</dbReference>
<comment type="subcellular location">
    <subcellularLocation>
        <location evidence="1">Membrane</location>
        <topology evidence="1">Multi-pass membrane protein</topology>
    </subcellularLocation>
</comment>
<name>Q0G7R5_9HYPH</name>
<dbReference type="HOGENOM" id="CLU_013430_0_0_5"/>
<dbReference type="NCBIfam" id="TIGR01297">
    <property type="entry name" value="CDF"/>
    <property type="match status" value="1"/>
</dbReference>
<dbReference type="Gene3D" id="1.20.1510.10">
    <property type="entry name" value="Cation efflux protein transmembrane domain"/>
    <property type="match status" value="1"/>
</dbReference>
<evidence type="ECO:0000256" key="2">
    <source>
        <dbReference type="ARBA" id="ARBA00008873"/>
    </source>
</evidence>
<dbReference type="InterPro" id="IPR050681">
    <property type="entry name" value="CDF/SLC30A"/>
</dbReference>
<feature type="transmembrane region" description="Helical" evidence="10">
    <location>
        <begin position="127"/>
        <end position="150"/>
    </location>
</feature>
<dbReference type="GO" id="GO:0005385">
    <property type="term" value="F:zinc ion transmembrane transporter activity"/>
    <property type="evidence" value="ECO:0007669"/>
    <property type="project" value="TreeGrafter"/>
</dbReference>
<feature type="region of interest" description="Disordered" evidence="9">
    <location>
        <begin position="1"/>
        <end position="21"/>
    </location>
</feature>
<dbReference type="GO" id="GO:0005886">
    <property type="term" value="C:plasma membrane"/>
    <property type="evidence" value="ECO:0007669"/>
    <property type="project" value="TreeGrafter"/>
</dbReference>
<dbReference type="RefSeq" id="WP_007066274.1">
    <property type="nucleotide sequence ID" value="NZ_DS022272.1"/>
</dbReference>
<feature type="compositionally biased region" description="Basic residues" evidence="9">
    <location>
        <begin position="11"/>
        <end position="21"/>
    </location>
</feature>
<evidence type="ECO:0000313" key="14">
    <source>
        <dbReference type="Proteomes" id="UP000004310"/>
    </source>
</evidence>
<keyword evidence="5" id="KW-0862">Zinc</keyword>
<evidence type="ECO:0000313" key="13">
    <source>
        <dbReference type="EMBL" id="EAU42299.1"/>
    </source>
</evidence>
<accession>Q0G7R5</accession>
<evidence type="ECO:0000256" key="6">
    <source>
        <dbReference type="ARBA" id="ARBA00022989"/>
    </source>
</evidence>
<keyword evidence="4 10" id="KW-0812">Transmembrane</keyword>